<dbReference type="InterPro" id="IPR000477">
    <property type="entry name" value="RT_dom"/>
</dbReference>
<dbReference type="CDD" id="cd09275">
    <property type="entry name" value="RNase_HI_RT_DIRS1"/>
    <property type="match status" value="1"/>
</dbReference>
<evidence type="ECO:0000313" key="3">
    <source>
        <dbReference type="Proteomes" id="UP000410492"/>
    </source>
</evidence>
<feature type="domain" description="Reverse transcriptase" evidence="1">
    <location>
        <begin position="89"/>
        <end position="270"/>
    </location>
</feature>
<organism evidence="2 3">
    <name type="scientific">Callosobruchus maculatus</name>
    <name type="common">Southern cowpea weevil</name>
    <name type="synonym">Pulse bruchid</name>
    <dbReference type="NCBI Taxonomy" id="64391"/>
    <lineage>
        <taxon>Eukaryota</taxon>
        <taxon>Metazoa</taxon>
        <taxon>Ecdysozoa</taxon>
        <taxon>Arthropoda</taxon>
        <taxon>Hexapoda</taxon>
        <taxon>Insecta</taxon>
        <taxon>Pterygota</taxon>
        <taxon>Neoptera</taxon>
        <taxon>Endopterygota</taxon>
        <taxon>Coleoptera</taxon>
        <taxon>Polyphaga</taxon>
        <taxon>Cucujiformia</taxon>
        <taxon>Chrysomeloidea</taxon>
        <taxon>Chrysomelidae</taxon>
        <taxon>Bruchinae</taxon>
        <taxon>Bruchini</taxon>
        <taxon>Callosobruchus</taxon>
    </lineage>
</organism>
<reference evidence="2 3" key="1">
    <citation type="submission" date="2019-01" db="EMBL/GenBank/DDBJ databases">
        <authorList>
            <person name="Sayadi A."/>
        </authorList>
    </citation>
    <scope>NUCLEOTIDE SEQUENCE [LARGE SCALE GENOMIC DNA]</scope>
</reference>
<keyword evidence="3" id="KW-1185">Reference proteome</keyword>
<dbReference type="AlphaFoldDB" id="A0A653CF43"/>
<dbReference type="Gene3D" id="3.10.10.10">
    <property type="entry name" value="HIV Type 1 Reverse Transcriptase, subunit A, domain 1"/>
    <property type="match status" value="1"/>
</dbReference>
<dbReference type="SUPFAM" id="SSF56672">
    <property type="entry name" value="DNA/RNA polymerases"/>
    <property type="match status" value="1"/>
</dbReference>
<dbReference type="GO" id="GO:0003676">
    <property type="term" value="F:nucleic acid binding"/>
    <property type="evidence" value="ECO:0007669"/>
    <property type="project" value="InterPro"/>
</dbReference>
<name>A0A653CF43_CALMS</name>
<accession>A0A653CF43</accession>
<dbReference type="EMBL" id="CAACVG010007666">
    <property type="protein sequence ID" value="VEN46531.1"/>
    <property type="molecule type" value="Genomic_DNA"/>
</dbReference>
<dbReference type="InterPro" id="IPR036397">
    <property type="entry name" value="RNaseH_sf"/>
</dbReference>
<dbReference type="InterPro" id="IPR043502">
    <property type="entry name" value="DNA/RNA_pol_sf"/>
</dbReference>
<dbReference type="InterPro" id="IPR043128">
    <property type="entry name" value="Rev_trsase/Diguanyl_cyclase"/>
</dbReference>
<dbReference type="OrthoDB" id="2348824at2759"/>
<dbReference type="Gene3D" id="3.30.420.10">
    <property type="entry name" value="Ribonuclease H-like superfamily/Ribonuclease H"/>
    <property type="match status" value="1"/>
</dbReference>
<dbReference type="CDD" id="cd03714">
    <property type="entry name" value="RT_DIRS1"/>
    <property type="match status" value="1"/>
</dbReference>
<dbReference type="GO" id="GO:0071897">
    <property type="term" value="P:DNA biosynthetic process"/>
    <property type="evidence" value="ECO:0007669"/>
    <property type="project" value="UniProtKB-ARBA"/>
</dbReference>
<dbReference type="PANTHER" id="PTHR33050">
    <property type="entry name" value="REVERSE TRANSCRIPTASE DOMAIN-CONTAINING PROTEIN"/>
    <property type="match status" value="1"/>
</dbReference>
<proteinExistence type="predicted"/>
<protein>
    <recommendedName>
        <fullName evidence="1">Reverse transcriptase domain-containing protein</fullName>
    </recommendedName>
</protein>
<dbReference type="Gene3D" id="3.30.70.270">
    <property type="match status" value="1"/>
</dbReference>
<gene>
    <name evidence="2" type="ORF">CALMAC_LOCUS8580</name>
</gene>
<dbReference type="PANTHER" id="PTHR33050:SF7">
    <property type="entry name" value="RIBONUCLEASE H"/>
    <property type="match status" value="1"/>
</dbReference>
<dbReference type="PROSITE" id="PS50878">
    <property type="entry name" value="RT_POL"/>
    <property type="match status" value="1"/>
</dbReference>
<evidence type="ECO:0000313" key="2">
    <source>
        <dbReference type="EMBL" id="VEN46531.1"/>
    </source>
</evidence>
<evidence type="ECO:0000259" key="1">
    <source>
        <dbReference type="PROSITE" id="PS50878"/>
    </source>
</evidence>
<sequence>MESQAGEAGSKVEIPKLSTEVSEISGRLRQIYENWLLLTTDKCVLSWIRGIKIPFARPPIQFSAPREPKWSSSEKKQIQNAIFELLEKGAISRVQPCKNQFISRIFLTPKPDGSQRCILNLKCLNKYIDAGHFKIEDHKTAEKLIRRGCFMATLDIKDAYFLVSVNKRHRKYLRFQFNNRLYEFNCMPFGLNCAPLIFTKLMKPVLSFLREKGFISVLYLDDFLLLGSTLLECKRNLQETITLLESLGFIINLAKSTNPRQSCTFLGFIYNSVGMTISLPQDKKQRIIKLTSRYLKSKRCKIRDFAQFIGVLTSAYPAVRYGWLYTKHFERIKTIALEKSNGNFDSFMDIPPGLSEDFLWWINNIGKSCNRLPSKDFKLEIFSDASTTGWGIYCQGKKSHGFWSKDEMSEHINYLELLAAFFAIKCFASSVSDCDILCRIDNTTAIACINRMGSVRYPKLHALSRKIWQWCEKRNIFVYASYIKSKDNIEADTESRQLETETEWELSNEAFRRIILYFNSPQIDLFASRVNKKCECFVSWLRDPESYAVDAFTINWSNFYFYAFPPFSIILQCLQKIIDDEATGIFVVPYWTSQPWFPVFNSLLVSNLIQFKPDPTLLLSFDRTPHPLWKRITLVAGVLSGRRYN</sequence>
<dbReference type="InterPro" id="IPR052055">
    <property type="entry name" value="Hepadnavirus_pol/RT"/>
</dbReference>
<dbReference type="Pfam" id="PF00078">
    <property type="entry name" value="RVT_1"/>
    <property type="match status" value="1"/>
</dbReference>
<dbReference type="Proteomes" id="UP000410492">
    <property type="component" value="Unassembled WGS sequence"/>
</dbReference>